<proteinExistence type="predicted"/>
<dbReference type="AlphaFoldDB" id="A0A0F9Q7J9"/>
<name>A0A0F9Q7J9_9ZZZZ</name>
<evidence type="ECO:0000313" key="1">
    <source>
        <dbReference type="EMBL" id="KKN09221.1"/>
    </source>
</evidence>
<dbReference type="EMBL" id="LAZR01004373">
    <property type="protein sequence ID" value="KKN09221.1"/>
    <property type="molecule type" value="Genomic_DNA"/>
</dbReference>
<comment type="caution">
    <text evidence="1">The sequence shown here is derived from an EMBL/GenBank/DDBJ whole genome shotgun (WGS) entry which is preliminary data.</text>
</comment>
<organism evidence="1">
    <name type="scientific">marine sediment metagenome</name>
    <dbReference type="NCBI Taxonomy" id="412755"/>
    <lineage>
        <taxon>unclassified sequences</taxon>
        <taxon>metagenomes</taxon>
        <taxon>ecological metagenomes</taxon>
    </lineage>
</organism>
<feature type="non-terminal residue" evidence="1">
    <location>
        <position position="1"/>
    </location>
</feature>
<reference evidence="1" key="1">
    <citation type="journal article" date="2015" name="Nature">
        <title>Complex archaea that bridge the gap between prokaryotes and eukaryotes.</title>
        <authorList>
            <person name="Spang A."/>
            <person name="Saw J.H."/>
            <person name="Jorgensen S.L."/>
            <person name="Zaremba-Niedzwiedzka K."/>
            <person name="Martijn J."/>
            <person name="Lind A.E."/>
            <person name="van Eijk R."/>
            <person name="Schleper C."/>
            <person name="Guy L."/>
            <person name="Ettema T.J."/>
        </authorList>
    </citation>
    <scope>NUCLEOTIDE SEQUENCE</scope>
</reference>
<gene>
    <name evidence="1" type="ORF">LCGC14_1048890</name>
</gene>
<protein>
    <submittedName>
        <fullName evidence="1">Uncharacterized protein</fullName>
    </submittedName>
</protein>
<accession>A0A0F9Q7J9</accession>
<sequence length="137" mass="15973">THWATNDLYAEMIDNDPTVSVYKRSLIENGKIIFPEEFSKQAIHNLKESLGPLFSLLYLNNPRDAGLTDFRESDLRFYEEVGNDFIFEDDERDQSMVALMLGESEKEETPKKPEYTEYNSWADLIDKRGAWMTGKFC</sequence>